<dbReference type="InterPro" id="IPR013986">
    <property type="entry name" value="DExx_box_DNA_helicase_dom_sf"/>
</dbReference>
<dbReference type="GO" id="GO:0005829">
    <property type="term" value="C:cytosol"/>
    <property type="evidence" value="ECO:0007669"/>
    <property type="project" value="TreeGrafter"/>
</dbReference>
<comment type="catalytic activity">
    <reaction evidence="8">
        <text>Couples ATP hydrolysis with the unwinding of duplex DNA by translocating in the 3'-5' direction.</text>
        <dbReference type="EC" id="5.6.2.4"/>
    </reaction>
</comment>
<evidence type="ECO:0000256" key="2">
    <source>
        <dbReference type="ARBA" id="ARBA00022741"/>
    </source>
</evidence>
<dbReference type="GO" id="GO:0003677">
    <property type="term" value="F:DNA binding"/>
    <property type="evidence" value="ECO:0007669"/>
    <property type="project" value="UniProtKB-KW"/>
</dbReference>
<reference evidence="16" key="2">
    <citation type="submission" date="2020-09" db="EMBL/GenBank/DDBJ databases">
        <authorList>
            <person name="Sun Q."/>
            <person name="Zhou Y."/>
        </authorList>
    </citation>
    <scope>NUCLEOTIDE SEQUENCE</scope>
    <source>
        <strain evidence="16">CGMCC 1.15758</strain>
    </source>
</reference>
<feature type="coiled-coil region" evidence="13">
    <location>
        <begin position="492"/>
        <end position="519"/>
    </location>
</feature>
<dbReference type="GO" id="GO:0043138">
    <property type="term" value="F:3'-5' DNA helicase activity"/>
    <property type="evidence" value="ECO:0007669"/>
    <property type="project" value="UniProtKB-EC"/>
</dbReference>
<evidence type="ECO:0000256" key="8">
    <source>
        <dbReference type="ARBA" id="ARBA00034617"/>
    </source>
</evidence>
<keyword evidence="3 12" id="KW-0378">Hydrolase</keyword>
<feature type="binding site" evidence="12">
    <location>
        <begin position="30"/>
        <end position="37"/>
    </location>
    <ligand>
        <name>ATP</name>
        <dbReference type="ChEBI" id="CHEBI:30616"/>
    </ligand>
</feature>
<evidence type="ECO:0000256" key="11">
    <source>
        <dbReference type="ARBA" id="ARBA00048988"/>
    </source>
</evidence>
<evidence type="ECO:0000256" key="10">
    <source>
        <dbReference type="ARBA" id="ARBA00034923"/>
    </source>
</evidence>
<evidence type="ECO:0000256" key="9">
    <source>
        <dbReference type="ARBA" id="ARBA00034808"/>
    </source>
</evidence>
<dbReference type="Proteomes" id="UP000636949">
    <property type="component" value="Unassembled WGS sequence"/>
</dbReference>
<dbReference type="GO" id="GO:0033202">
    <property type="term" value="C:DNA helicase complex"/>
    <property type="evidence" value="ECO:0007669"/>
    <property type="project" value="TreeGrafter"/>
</dbReference>
<dbReference type="NCBIfam" id="NF008743">
    <property type="entry name" value="PRK11773.1"/>
    <property type="match status" value="1"/>
</dbReference>
<dbReference type="Pfam" id="PF13361">
    <property type="entry name" value="UvrD_C"/>
    <property type="match status" value="1"/>
</dbReference>
<comment type="similarity">
    <text evidence="1">Belongs to the helicase family. UvrD subfamily.</text>
</comment>
<dbReference type="InterPro" id="IPR014016">
    <property type="entry name" value="UvrD-like_ATP-bd"/>
</dbReference>
<name>A0A8J3E7N5_9GAMM</name>
<dbReference type="Pfam" id="PF21196">
    <property type="entry name" value="PcrA_UvrD_tudor"/>
    <property type="match status" value="1"/>
</dbReference>
<evidence type="ECO:0000259" key="14">
    <source>
        <dbReference type="PROSITE" id="PS51198"/>
    </source>
</evidence>
<dbReference type="EC" id="5.6.2.4" evidence="9"/>
<dbReference type="CDD" id="cd18807">
    <property type="entry name" value="SF1_C_UvrD"/>
    <property type="match status" value="1"/>
</dbReference>
<evidence type="ECO:0000256" key="12">
    <source>
        <dbReference type="PROSITE-ProRule" id="PRU00560"/>
    </source>
</evidence>
<accession>A0A8J3E7N5</accession>
<dbReference type="SUPFAM" id="SSF52540">
    <property type="entry name" value="P-loop containing nucleoside triphosphate hydrolases"/>
    <property type="match status" value="1"/>
</dbReference>
<sequence>MTVMLDMIKSLNKAQQEAVLLANENALVLAGAGSGKTRVLTHRIAYLCQERNISPLNILAVTFTNKAAREMRGRVEELLGFSTVGMWIGTFHGIAHRLLRQHAQEIGFDRRFKVLDQDDQLQVVKKVIQSLNLDEKYYPPKYFQGFINGKKDEGIRAIDLPTAEFDSEVVKIYQAYEARLKADNALDFADLLLYAYELFKHNEVLRSYYQKRFQYVLVDEFQDTNSVQYKWLMCLKSQNNAFMAVGDDDQSIYGWRGAKVENIEHYLADLSPVKVVRLEQNYRSTQLILDAANAVIANNSNRMGKMLWSEAEKGEPIALYEAFNERDEADYIADKIDDLHHNQSISLADIAILYRSNAQSRVIEEALLKRGLSYRIYGGLRFFDRAEIKDALAYMRLIALRADNLAFERVINLPTRGIGNKTLESIREYAGANDLSLWHATLQMIEIKAFSSRASQALQRFIDLIEDMSSLKDALTLGQLMRHVLDASGLMLMYQESKAEKAQQKHENLKELVNAANEFIPPVEDVADEDLLVEFLSFAVLESGEMQAEDNMDAVQLMTLHTAKGLEFPYVFMTGLEDGLFPSSRSIEVREKLAEERRLCYVGITRAMRYLTLSFSKVRHQYGDVNYQIKSRFLDEIPDEYIQYVRQQVKKTPSAKAKKASFGMSPFEFMKIQSANSNAFKSGDCVVHPKFGIGVVLKTEGQNDDLCYHIDFQAGGGKKVLLANMAKLTKL</sequence>
<dbReference type="PROSITE" id="PS51198">
    <property type="entry name" value="UVRD_HELICASE_ATP_BIND"/>
    <property type="match status" value="1"/>
</dbReference>
<keyword evidence="5 12" id="KW-0067">ATP-binding</keyword>
<dbReference type="InterPro" id="IPR014017">
    <property type="entry name" value="DNA_helicase_UvrD-like_C"/>
</dbReference>
<keyword evidence="7" id="KW-0413">Isomerase</keyword>
<evidence type="ECO:0000256" key="7">
    <source>
        <dbReference type="ARBA" id="ARBA00023235"/>
    </source>
</evidence>
<evidence type="ECO:0000256" key="1">
    <source>
        <dbReference type="ARBA" id="ARBA00009922"/>
    </source>
</evidence>
<dbReference type="CDD" id="cd17932">
    <property type="entry name" value="DEXQc_UvrD"/>
    <property type="match status" value="1"/>
</dbReference>
<dbReference type="AlphaFoldDB" id="A0A8J3E7N5"/>
<dbReference type="InterPro" id="IPR027417">
    <property type="entry name" value="P-loop_NTPase"/>
</dbReference>
<evidence type="ECO:0000256" key="6">
    <source>
        <dbReference type="ARBA" id="ARBA00023125"/>
    </source>
</evidence>
<dbReference type="RefSeq" id="WP_117001262.1">
    <property type="nucleotide sequence ID" value="NZ_BMJS01000001.1"/>
</dbReference>
<evidence type="ECO:0000256" key="5">
    <source>
        <dbReference type="ARBA" id="ARBA00022840"/>
    </source>
</evidence>
<dbReference type="PANTHER" id="PTHR11070:SF2">
    <property type="entry name" value="ATP-DEPENDENT DNA HELICASE SRS2"/>
    <property type="match status" value="1"/>
</dbReference>
<protein>
    <recommendedName>
        <fullName evidence="9">DNA 3'-5' helicase</fullName>
        <ecNumber evidence="9">5.6.2.4</ecNumber>
    </recommendedName>
    <alternativeName>
        <fullName evidence="10">DNA 3'-5' helicase II</fullName>
    </alternativeName>
</protein>
<evidence type="ECO:0000256" key="3">
    <source>
        <dbReference type="ARBA" id="ARBA00022801"/>
    </source>
</evidence>
<dbReference type="Gene3D" id="1.10.10.160">
    <property type="match status" value="1"/>
</dbReference>
<feature type="domain" description="UvrD-like helicase C-terminal" evidence="15">
    <location>
        <begin position="286"/>
        <end position="565"/>
    </location>
</feature>
<evidence type="ECO:0000256" key="4">
    <source>
        <dbReference type="ARBA" id="ARBA00022806"/>
    </source>
</evidence>
<evidence type="ECO:0000313" key="16">
    <source>
        <dbReference type="EMBL" id="GGF87843.1"/>
    </source>
</evidence>
<keyword evidence="4 12" id="KW-0347">Helicase</keyword>
<keyword evidence="13" id="KW-0175">Coiled coil</keyword>
<dbReference type="PANTHER" id="PTHR11070">
    <property type="entry name" value="UVRD / RECB / PCRA DNA HELICASE FAMILY MEMBER"/>
    <property type="match status" value="1"/>
</dbReference>
<dbReference type="Gene3D" id="3.40.50.300">
    <property type="entry name" value="P-loop containing nucleotide triphosphate hydrolases"/>
    <property type="match status" value="2"/>
</dbReference>
<keyword evidence="2 12" id="KW-0547">Nucleotide-binding</keyword>
<dbReference type="InterPro" id="IPR000212">
    <property type="entry name" value="DNA_helicase_UvrD/REP"/>
</dbReference>
<dbReference type="GO" id="GO:0005524">
    <property type="term" value="F:ATP binding"/>
    <property type="evidence" value="ECO:0007669"/>
    <property type="project" value="UniProtKB-UniRule"/>
</dbReference>
<evidence type="ECO:0000256" key="13">
    <source>
        <dbReference type="SAM" id="Coils"/>
    </source>
</evidence>
<dbReference type="PROSITE" id="PS51217">
    <property type="entry name" value="UVRD_HELICASE_CTER"/>
    <property type="match status" value="1"/>
</dbReference>
<proteinExistence type="inferred from homology"/>
<keyword evidence="6" id="KW-0238">DNA-binding</keyword>
<comment type="catalytic activity">
    <reaction evidence="11">
        <text>ATP + H2O = ADP + phosphate + H(+)</text>
        <dbReference type="Rhea" id="RHEA:13065"/>
        <dbReference type="ChEBI" id="CHEBI:15377"/>
        <dbReference type="ChEBI" id="CHEBI:15378"/>
        <dbReference type="ChEBI" id="CHEBI:30616"/>
        <dbReference type="ChEBI" id="CHEBI:43474"/>
        <dbReference type="ChEBI" id="CHEBI:456216"/>
        <dbReference type="EC" id="5.6.2.4"/>
    </reaction>
</comment>
<dbReference type="OrthoDB" id="9806690at2"/>
<keyword evidence="17" id="KW-1185">Reference proteome</keyword>
<organism evidence="16 17">
    <name type="scientific">Cysteiniphilum litorale</name>
    <dbReference type="NCBI Taxonomy" id="2056700"/>
    <lineage>
        <taxon>Bacteria</taxon>
        <taxon>Pseudomonadati</taxon>
        <taxon>Pseudomonadota</taxon>
        <taxon>Gammaproteobacteria</taxon>
        <taxon>Thiotrichales</taxon>
        <taxon>Fastidiosibacteraceae</taxon>
        <taxon>Cysteiniphilum</taxon>
    </lineage>
</organism>
<feature type="domain" description="UvrD-like helicase ATP-binding" evidence="14">
    <location>
        <begin position="9"/>
        <end position="285"/>
    </location>
</feature>
<dbReference type="GO" id="GO:0000725">
    <property type="term" value="P:recombinational repair"/>
    <property type="evidence" value="ECO:0007669"/>
    <property type="project" value="TreeGrafter"/>
</dbReference>
<gene>
    <name evidence="16" type="primary">uvrD</name>
    <name evidence="16" type="ORF">GCM10010995_01290</name>
</gene>
<evidence type="ECO:0000313" key="17">
    <source>
        <dbReference type="Proteomes" id="UP000636949"/>
    </source>
</evidence>
<dbReference type="EMBL" id="BMJS01000001">
    <property type="protein sequence ID" value="GGF87843.1"/>
    <property type="molecule type" value="Genomic_DNA"/>
</dbReference>
<dbReference type="Pfam" id="PF00580">
    <property type="entry name" value="UvrD-helicase"/>
    <property type="match status" value="1"/>
</dbReference>
<dbReference type="GO" id="GO:0016787">
    <property type="term" value="F:hydrolase activity"/>
    <property type="evidence" value="ECO:0007669"/>
    <property type="project" value="UniProtKB-UniRule"/>
</dbReference>
<dbReference type="Gene3D" id="1.10.486.10">
    <property type="entry name" value="PCRA, domain 4"/>
    <property type="match status" value="1"/>
</dbReference>
<evidence type="ECO:0000259" key="15">
    <source>
        <dbReference type="PROSITE" id="PS51217"/>
    </source>
</evidence>
<reference evidence="16" key="1">
    <citation type="journal article" date="2014" name="Int. J. Syst. Evol. Microbiol.">
        <title>Complete genome sequence of Corynebacterium casei LMG S-19264T (=DSM 44701T), isolated from a smear-ripened cheese.</title>
        <authorList>
            <consortium name="US DOE Joint Genome Institute (JGI-PGF)"/>
            <person name="Walter F."/>
            <person name="Albersmeier A."/>
            <person name="Kalinowski J."/>
            <person name="Ruckert C."/>
        </authorList>
    </citation>
    <scope>NUCLEOTIDE SEQUENCE</scope>
    <source>
        <strain evidence="16">CGMCC 1.15758</strain>
    </source>
</reference>
<comment type="caution">
    <text evidence="16">The sequence shown here is derived from an EMBL/GenBank/DDBJ whole genome shotgun (WGS) entry which is preliminary data.</text>
</comment>